<dbReference type="OrthoDB" id="3553375at2759"/>
<dbReference type="Proteomes" id="UP000184330">
    <property type="component" value="Unassembled WGS sequence"/>
</dbReference>
<name>A0A1L7WBP5_9HELO</name>
<dbReference type="AlphaFoldDB" id="A0A1L7WBP5"/>
<feature type="compositionally biased region" description="Low complexity" evidence="1">
    <location>
        <begin position="293"/>
        <end position="306"/>
    </location>
</feature>
<reference evidence="3 4" key="1">
    <citation type="submission" date="2016-03" db="EMBL/GenBank/DDBJ databases">
        <authorList>
            <person name="Ploux O."/>
        </authorList>
    </citation>
    <scope>NUCLEOTIDE SEQUENCE [LARGE SCALE GENOMIC DNA]</scope>
    <source>
        <strain evidence="3 4">UAMH 11012</strain>
    </source>
</reference>
<gene>
    <name evidence="3" type="ORF">PAC_00063</name>
</gene>
<protein>
    <submittedName>
        <fullName evidence="3">Uncharacterized protein</fullName>
    </submittedName>
</protein>
<accession>A0A1L7WBP5</accession>
<keyword evidence="2" id="KW-0472">Membrane</keyword>
<feature type="transmembrane region" description="Helical" evidence="2">
    <location>
        <begin position="134"/>
        <end position="153"/>
    </location>
</feature>
<dbReference type="EMBL" id="FJOG01000001">
    <property type="protein sequence ID" value="CZR50191.1"/>
    <property type="molecule type" value="Genomic_DNA"/>
</dbReference>
<keyword evidence="4" id="KW-1185">Reference proteome</keyword>
<proteinExistence type="predicted"/>
<keyword evidence="2" id="KW-0812">Transmembrane</keyword>
<keyword evidence="2" id="KW-1133">Transmembrane helix</keyword>
<feature type="region of interest" description="Disordered" evidence="1">
    <location>
        <begin position="264"/>
        <end position="317"/>
    </location>
</feature>
<organism evidence="3 4">
    <name type="scientific">Phialocephala subalpina</name>
    <dbReference type="NCBI Taxonomy" id="576137"/>
    <lineage>
        <taxon>Eukaryota</taxon>
        <taxon>Fungi</taxon>
        <taxon>Dikarya</taxon>
        <taxon>Ascomycota</taxon>
        <taxon>Pezizomycotina</taxon>
        <taxon>Leotiomycetes</taxon>
        <taxon>Helotiales</taxon>
        <taxon>Mollisiaceae</taxon>
        <taxon>Phialocephala</taxon>
        <taxon>Phialocephala fortinii species complex</taxon>
    </lineage>
</organism>
<evidence type="ECO:0000256" key="1">
    <source>
        <dbReference type="SAM" id="MobiDB-lite"/>
    </source>
</evidence>
<evidence type="ECO:0000313" key="3">
    <source>
        <dbReference type="EMBL" id="CZR50191.1"/>
    </source>
</evidence>
<feature type="transmembrane region" description="Helical" evidence="2">
    <location>
        <begin position="107"/>
        <end position="128"/>
    </location>
</feature>
<feature type="compositionally biased region" description="Polar residues" evidence="1">
    <location>
        <begin position="264"/>
        <end position="287"/>
    </location>
</feature>
<sequence length="317" mass="34793">MLPQSPFSTFLPNATALRTQVERTHLPLVQQQPGELICKHRLLYLQRTSRENVQKMVKVVVPLGCMAPAAIASPMLFEYRTSWLVDVLVFFVSTGAFVAQHAEEMKIYGPFTLAFATFLGLAAYSSARTPLPELIPWMPLVVWSFVMLTVYFLPKVHGFFVRPILINPENAMEEGRYEFPRFPAEAVHSYPDLRIHSGGGNLEMMTLLDHALTGIDPYPACGLMDGLSSHESDIDLQEQPEAVVVALRRGVSIARAGFFTGGLSESSSDGPYPQNLGTAVQNGQFRNSESDIDSPSSDSIAVSVPSTTVESSMPLLG</sequence>
<feature type="transmembrane region" description="Helical" evidence="2">
    <location>
        <begin position="83"/>
        <end position="100"/>
    </location>
</feature>
<evidence type="ECO:0000313" key="4">
    <source>
        <dbReference type="Proteomes" id="UP000184330"/>
    </source>
</evidence>
<evidence type="ECO:0000256" key="2">
    <source>
        <dbReference type="SAM" id="Phobius"/>
    </source>
</evidence>